<keyword evidence="4" id="KW-1185">Reference proteome</keyword>
<protein>
    <recommendedName>
        <fullName evidence="2">Toprim domain-containing protein</fullName>
    </recommendedName>
</protein>
<feature type="domain" description="Toprim" evidence="2">
    <location>
        <begin position="148"/>
        <end position="228"/>
    </location>
</feature>
<dbReference type="InterPro" id="IPR034151">
    <property type="entry name" value="TOPRIM_DnaG_bac"/>
</dbReference>
<dbReference type="SUPFAM" id="SSF81606">
    <property type="entry name" value="PP2C-like"/>
    <property type="match status" value="1"/>
</dbReference>
<evidence type="ECO:0000313" key="4">
    <source>
        <dbReference type="Proteomes" id="UP000612585"/>
    </source>
</evidence>
<dbReference type="InterPro" id="IPR036457">
    <property type="entry name" value="PPM-type-like_dom_sf"/>
</dbReference>
<dbReference type="SUPFAM" id="SSF56731">
    <property type="entry name" value="DNA primase core"/>
    <property type="match status" value="1"/>
</dbReference>
<name>A0A8J3Z6J3_9ACTN</name>
<dbReference type="InterPro" id="IPR037068">
    <property type="entry name" value="DNA_primase_core_N_sf"/>
</dbReference>
<feature type="region of interest" description="Disordered" evidence="1">
    <location>
        <begin position="600"/>
        <end position="621"/>
    </location>
</feature>
<dbReference type="AlphaFoldDB" id="A0A8J3Z6J3"/>
<proteinExistence type="predicted"/>
<dbReference type="PANTHER" id="PTHR30313">
    <property type="entry name" value="DNA PRIMASE"/>
    <property type="match status" value="1"/>
</dbReference>
<dbReference type="Gene3D" id="3.40.1360.10">
    <property type="match status" value="1"/>
</dbReference>
<feature type="region of interest" description="Disordered" evidence="1">
    <location>
        <begin position="634"/>
        <end position="659"/>
    </location>
</feature>
<dbReference type="GO" id="GO:0005737">
    <property type="term" value="C:cytoplasm"/>
    <property type="evidence" value="ECO:0007669"/>
    <property type="project" value="TreeGrafter"/>
</dbReference>
<evidence type="ECO:0000259" key="2">
    <source>
        <dbReference type="SMART" id="SM00493"/>
    </source>
</evidence>
<dbReference type="SMART" id="SM00493">
    <property type="entry name" value="TOPRIM"/>
    <property type="match status" value="1"/>
</dbReference>
<dbReference type="Gene3D" id="3.60.40.10">
    <property type="entry name" value="PPM-type phosphatase domain"/>
    <property type="match status" value="1"/>
</dbReference>
<gene>
    <name evidence="3" type="ORF">Vau01_037060</name>
</gene>
<dbReference type="InterPro" id="IPR006171">
    <property type="entry name" value="TOPRIM_dom"/>
</dbReference>
<evidence type="ECO:0000256" key="1">
    <source>
        <dbReference type="SAM" id="MobiDB-lite"/>
    </source>
</evidence>
<feature type="compositionally biased region" description="Pro residues" evidence="1">
    <location>
        <begin position="345"/>
        <end position="365"/>
    </location>
</feature>
<organism evidence="3 4">
    <name type="scientific">Virgisporangium aurantiacum</name>
    <dbReference type="NCBI Taxonomy" id="175570"/>
    <lineage>
        <taxon>Bacteria</taxon>
        <taxon>Bacillati</taxon>
        <taxon>Actinomycetota</taxon>
        <taxon>Actinomycetes</taxon>
        <taxon>Micromonosporales</taxon>
        <taxon>Micromonosporaceae</taxon>
        <taxon>Virgisporangium</taxon>
    </lineage>
</organism>
<dbReference type="Gene3D" id="3.90.980.10">
    <property type="entry name" value="DNA primase, catalytic core, N-terminal domain"/>
    <property type="match status" value="1"/>
</dbReference>
<comment type="caution">
    <text evidence="3">The sequence shown here is derived from an EMBL/GenBank/DDBJ whole genome shotgun (WGS) entry which is preliminary data.</text>
</comment>
<reference evidence="3" key="1">
    <citation type="submission" date="2021-01" db="EMBL/GenBank/DDBJ databases">
        <title>Whole genome shotgun sequence of Virgisporangium aurantiacum NBRC 16421.</title>
        <authorList>
            <person name="Komaki H."/>
            <person name="Tamura T."/>
        </authorList>
    </citation>
    <scope>NUCLEOTIDE SEQUENCE</scope>
    <source>
        <strain evidence="3">NBRC 16421</strain>
    </source>
</reference>
<dbReference type="PANTHER" id="PTHR30313:SF2">
    <property type="entry name" value="DNA PRIMASE"/>
    <property type="match status" value="1"/>
</dbReference>
<dbReference type="Pfam" id="PF08275">
    <property type="entry name" value="DNAG_N"/>
    <property type="match status" value="1"/>
</dbReference>
<accession>A0A8J3Z6J3</accession>
<evidence type="ECO:0000313" key="3">
    <source>
        <dbReference type="EMBL" id="GIJ56190.1"/>
    </source>
</evidence>
<dbReference type="InterPro" id="IPR050219">
    <property type="entry name" value="DnaG_primase"/>
</dbReference>
<dbReference type="InterPro" id="IPR013264">
    <property type="entry name" value="DNAG_N"/>
</dbReference>
<dbReference type="EMBL" id="BOPG01000023">
    <property type="protein sequence ID" value="GIJ56190.1"/>
    <property type="molecule type" value="Genomic_DNA"/>
</dbReference>
<dbReference type="Proteomes" id="UP000612585">
    <property type="component" value="Unassembled WGS sequence"/>
</dbReference>
<dbReference type="Pfam" id="PF13155">
    <property type="entry name" value="Toprim_2"/>
    <property type="match status" value="1"/>
</dbReference>
<feature type="region of interest" description="Disordered" evidence="1">
    <location>
        <begin position="337"/>
        <end position="402"/>
    </location>
</feature>
<dbReference type="GO" id="GO:0006269">
    <property type="term" value="P:DNA replication, synthesis of primer"/>
    <property type="evidence" value="ECO:0007669"/>
    <property type="project" value="TreeGrafter"/>
</dbReference>
<dbReference type="CDD" id="cd03364">
    <property type="entry name" value="TOPRIM_DnaG_primases"/>
    <property type="match status" value="1"/>
</dbReference>
<dbReference type="RefSeq" id="WP_203994053.1">
    <property type="nucleotide sequence ID" value="NZ_BOPG01000023.1"/>
</dbReference>
<sequence length="659" mass="69353">MNLRYVNEAAAAFYAERLVRTPAALDYLRAHGLSNASPQWRIGYAPAGWTVLNAHLVAEGFSTTDLLDAGLAFRHRQTGNLLDRFRGRLVFPITDLDNRTIGFIARDLTGRSSSKWINTHDNTVYRKSTVLYGLGQQLAHPPAVTGDPMVFVVEGATDVVAVHLMAQARRITRPTYAVAPCGTALTEHHLDALWQGLPDAHIVLAFDGDPAGRRAASRTYGLAKTWGGQVSGTILPAGRDPADLLAAGGPDRAAAVLLDSVQPLARVELVNRIDALQRDRRITDPAAYPADRDRVYRTIASLFVDDPGDVDHLSRAAADRLGVDPTTVVRGVVEVLETRNGSPPGGDPDPAPDTAAAPPPSPDPTPEATTTAPRPSKRRDERATVSGTAHNRGGATPGDITIVTRHDPAAGRTVWAIADGIGTHPEAATASVLAAEIAATVALRTAPPAGLHAARHALNGHYTGTHLSHAGDASILVVTAYPEPDIRHGVRFELAWAGDCRAYTIHNGQLAEVTKGPVPRSGLAESLLTSSVRAGAISVCPLNAGPLLLCTNALPRHVSDSVLAFELAGTSEARRTARRLATSVTGTEVGVVLIHATTAPPHRVTSTSGPARQVPAATGPAPALARTSFAPMTAHPLSTATPAVHSPESAPLPRAPKRR</sequence>